<dbReference type="Pfam" id="PF01464">
    <property type="entry name" value="SLT"/>
    <property type="match status" value="1"/>
</dbReference>
<dbReference type="EMBL" id="CADCTW010000175">
    <property type="protein sequence ID" value="CAA9351864.1"/>
    <property type="molecule type" value="Genomic_DNA"/>
</dbReference>
<dbReference type="PANTHER" id="PTHR37423">
    <property type="entry name" value="SOLUBLE LYTIC MUREIN TRANSGLYCOSYLASE-RELATED"/>
    <property type="match status" value="1"/>
</dbReference>
<dbReference type="Gene3D" id="1.10.530.10">
    <property type="match status" value="1"/>
</dbReference>
<dbReference type="InterPro" id="IPR008258">
    <property type="entry name" value="Transglycosylase_SLT_dom_1"/>
</dbReference>
<evidence type="ECO:0000256" key="2">
    <source>
        <dbReference type="SAM" id="Phobius"/>
    </source>
</evidence>
<keyword evidence="2" id="KW-0472">Membrane</keyword>
<evidence type="ECO:0000256" key="1">
    <source>
        <dbReference type="ARBA" id="ARBA00007734"/>
    </source>
</evidence>
<accession>A0A6J4M9G8</accession>
<evidence type="ECO:0000259" key="3">
    <source>
        <dbReference type="Pfam" id="PF01464"/>
    </source>
</evidence>
<reference evidence="4" key="1">
    <citation type="submission" date="2020-02" db="EMBL/GenBank/DDBJ databases">
        <authorList>
            <person name="Meier V. D."/>
        </authorList>
    </citation>
    <scope>NUCLEOTIDE SEQUENCE</scope>
    <source>
        <strain evidence="4">AVDCRST_MAG68</strain>
    </source>
</reference>
<comment type="similarity">
    <text evidence="1">Belongs to the transglycosylase Slt family.</text>
</comment>
<name>A0A6J4M9G8_9BACT</name>
<keyword evidence="2" id="KW-0812">Transmembrane</keyword>
<feature type="domain" description="Transglycosylase SLT" evidence="3">
    <location>
        <begin position="110"/>
        <end position="213"/>
    </location>
</feature>
<keyword evidence="2" id="KW-1133">Transmembrane helix</keyword>
<dbReference type="SUPFAM" id="SSF53955">
    <property type="entry name" value="Lysozyme-like"/>
    <property type="match status" value="1"/>
</dbReference>
<feature type="transmembrane region" description="Helical" evidence="2">
    <location>
        <begin position="21"/>
        <end position="40"/>
    </location>
</feature>
<dbReference type="PANTHER" id="PTHR37423:SF2">
    <property type="entry name" value="MEMBRANE-BOUND LYTIC MUREIN TRANSGLYCOSYLASE C"/>
    <property type="match status" value="1"/>
</dbReference>
<dbReference type="AlphaFoldDB" id="A0A6J4M9G8"/>
<gene>
    <name evidence="4" type="ORF">AVDCRST_MAG68-3716</name>
</gene>
<evidence type="ECO:0000313" key="4">
    <source>
        <dbReference type="EMBL" id="CAA9351864.1"/>
    </source>
</evidence>
<proteinExistence type="inferred from homology"/>
<protein>
    <submittedName>
        <fullName evidence="4">GH23</fullName>
    </submittedName>
</protein>
<organism evidence="4">
    <name type="scientific">uncultured Gemmatimonadota bacterium</name>
    <dbReference type="NCBI Taxonomy" id="203437"/>
    <lineage>
        <taxon>Bacteria</taxon>
        <taxon>Pseudomonadati</taxon>
        <taxon>Gemmatimonadota</taxon>
        <taxon>environmental samples</taxon>
    </lineage>
</organism>
<dbReference type="InterPro" id="IPR023346">
    <property type="entry name" value="Lysozyme-like_dom_sf"/>
</dbReference>
<sequence>MTERRRREPRQLTGRVAAWPLWKMLLGALIVIPAAAAIALRSAGVAEVFRPPVGPPDTLKHVGTPLPRAPLTVEARYLRRAIAPETGREAEVSEFVGRYNVTRPLARRIYEAAVAQRIDPELAFRLIRVESVFDADAGNRGALGLTQVMLGTARDIDPEVDTSKELLDPDTNMRVGFTNLRNMLVLFKGDVRLAVIAYNRGEVAVQRAMRRGRDPENGYGERVLGARYHGGKPYTGAGLLPETTATTAQQ</sequence>